<dbReference type="Gene3D" id="2.60.120.10">
    <property type="entry name" value="Jelly Rolls"/>
    <property type="match status" value="1"/>
</dbReference>
<evidence type="ECO:0000256" key="3">
    <source>
        <dbReference type="ARBA" id="ARBA00023163"/>
    </source>
</evidence>
<dbReference type="PRINTS" id="PR00032">
    <property type="entry name" value="HTHARAC"/>
</dbReference>
<dbReference type="InterPro" id="IPR003313">
    <property type="entry name" value="AraC-bd"/>
</dbReference>
<keyword evidence="6" id="KW-1185">Reference proteome</keyword>
<dbReference type="InterPro" id="IPR009057">
    <property type="entry name" value="Homeodomain-like_sf"/>
</dbReference>
<dbReference type="PANTHER" id="PTHR43280">
    <property type="entry name" value="ARAC-FAMILY TRANSCRIPTIONAL REGULATOR"/>
    <property type="match status" value="1"/>
</dbReference>
<proteinExistence type="predicted"/>
<keyword evidence="1" id="KW-0805">Transcription regulation</keyword>
<feature type="domain" description="HTH araC/xylS-type" evidence="4">
    <location>
        <begin position="186"/>
        <end position="284"/>
    </location>
</feature>
<dbReference type="EMBL" id="JBHTGQ010000010">
    <property type="protein sequence ID" value="MFC7749215.1"/>
    <property type="molecule type" value="Genomic_DNA"/>
</dbReference>
<evidence type="ECO:0000256" key="2">
    <source>
        <dbReference type="ARBA" id="ARBA00023125"/>
    </source>
</evidence>
<evidence type="ECO:0000313" key="6">
    <source>
        <dbReference type="Proteomes" id="UP001596528"/>
    </source>
</evidence>
<dbReference type="InterPro" id="IPR018062">
    <property type="entry name" value="HTH_AraC-typ_CS"/>
</dbReference>
<dbReference type="RefSeq" id="WP_138788876.1">
    <property type="nucleotide sequence ID" value="NZ_JBHTGQ010000010.1"/>
</dbReference>
<reference evidence="6" key="1">
    <citation type="journal article" date="2019" name="Int. J. Syst. Evol. Microbiol.">
        <title>The Global Catalogue of Microorganisms (GCM) 10K type strain sequencing project: providing services to taxonomists for standard genome sequencing and annotation.</title>
        <authorList>
            <consortium name="The Broad Institute Genomics Platform"/>
            <consortium name="The Broad Institute Genome Sequencing Center for Infectious Disease"/>
            <person name="Wu L."/>
            <person name="Ma J."/>
        </authorList>
    </citation>
    <scope>NUCLEOTIDE SEQUENCE [LARGE SCALE GENOMIC DNA]</scope>
    <source>
        <strain evidence="6">JCM 18657</strain>
    </source>
</reference>
<evidence type="ECO:0000259" key="4">
    <source>
        <dbReference type="PROSITE" id="PS01124"/>
    </source>
</evidence>
<sequence length="290" mass="32809">MPNSYKKLASFGSIERPPFVERVAREGFFQMDTQHFHPYYEIYYLHAGQRLYFIEDRTYRIVPGDLVFIGKGVMHKTLDTGEPGHERTVIHVDDAVLDGMAGSDSVRELLLRPFRSQSPVLRLSGAGRQELDQLIGSLSRETEEQAEGCELLVRNRIADLLVLAARAASHEAARFEPLSPAHAKMTEVVRHINSSYAEPLSLSRLAERFYLSPWYLSRMFREATGFTLSEYTNLTRVREAQRLLRETPLGITEIAAAVGFDNFSHFGKTFKRIAGMSPRQYRAAGGSGNH</sequence>
<organism evidence="5 6">
    <name type="scientific">Paenibacillus thermoaerophilus</name>
    <dbReference type="NCBI Taxonomy" id="1215385"/>
    <lineage>
        <taxon>Bacteria</taxon>
        <taxon>Bacillati</taxon>
        <taxon>Bacillota</taxon>
        <taxon>Bacilli</taxon>
        <taxon>Bacillales</taxon>
        <taxon>Paenibacillaceae</taxon>
        <taxon>Paenibacillus</taxon>
    </lineage>
</organism>
<protein>
    <submittedName>
        <fullName evidence="5">AraC family transcriptional regulator</fullName>
    </submittedName>
</protein>
<dbReference type="InterPro" id="IPR037923">
    <property type="entry name" value="HTH-like"/>
</dbReference>
<name>A0ABW2V2I2_9BACL</name>
<comment type="caution">
    <text evidence="5">The sequence shown here is derived from an EMBL/GenBank/DDBJ whole genome shotgun (WGS) entry which is preliminary data.</text>
</comment>
<dbReference type="PROSITE" id="PS01124">
    <property type="entry name" value="HTH_ARAC_FAMILY_2"/>
    <property type="match status" value="1"/>
</dbReference>
<dbReference type="SUPFAM" id="SSF51215">
    <property type="entry name" value="Regulatory protein AraC"/>
    <property type="match status" value="1"/>
</dbReference>
<dbReference type="InterPro" id="IPR014710">
    <property type="entry name" value="RmlC-like_jellyroll"/>
</dbReference>
<dbReference type="Proteomes" id="UP001596528">
    <property type="component" value="Unassembled WGS sequence"/>
</dbReference>
<gene>
    <name evidence="5" type="ORF">ACFQWB_04565</name>
</gene>
<dbReference type="Pfam" id="PF12833">
    <property type="entry name" value="HTH_18"/>
    <property type="match status" value="1"/>
</dbReference>
<dbReference type="SMART" id="SM00342">
    <property type="entry name" value="HTH_ARAC"/>
    <property type="match status" value="1"/>
</dbReference>
<dbReference type="InterPro" id="IPR018060">
    <property type="entry name" value="HTH_AraC"/>
</dbReference>
<keyword evidence="2" id="KW-0238">DNA-binding</keyword>
<dbReference type="PROSITE" id="PS00041">
    <property type="entry name" value="HTH_ARAC_FAMILY_1"/>
    <property type="match status" value="1"/>
</dbReference>
<dbReference type="Gene3D" id="1.10.10.60">
    <property type="entry name" value="Homeodomain-like"/>
    <property type="match status" value="2"/>
</dbReference>
<accession>A0ABW2V2I2</accession>
<dbReference type="PANTHER" id="PTHR43280:SF28">
    <property type="entry name" value="HTH-TYPE TRANSCRIPTIONAL ACTIVATOR RHAS"/>
    <property type="match status" value="1"/>
</dbReference>
<evidence type="ECO:0000256" key="1">
    <source>
        <dbReference type="ARBA" id="ARBA00023015"/>
    </source>
</evidence>
<dbReference type="InterPro" id="IPR020449">
    <property type="entry name" value="Tscrpt_reg_AraC-type_HTH"/>
</dbReference>
<keyword evidence="3" id="KW-0804">Transcription</keyword>
<dbReference type="SUPFAM" id="SSF46689">
    <property type="entry name" value="Homeodomain-like"/>
    <property type="match status" value="2"/>
</dbReference>
<evidence type="ECO:0000313" key="5">
    <source>
        <dbReference type="EMBL" id="MFC7749215.1"/>
    </source>
</evidence>
<dbReference type="Pfam" id="PF02311">
    <property type="entry name" value="AraC_binding"/>
    <property type="match status" value="1"/>
</dbReference>